<evidence type="ECO:0000313" key="1">
    <source>
        <dbReference type="Proteomes" id="UP000694930"/>
    </source>
</evidence>
<proteinExistence type="predicted"/>
<organism evidence="1 2">
    <name type="scientific">Solanum pennellii</name>
    <name type="common">Tomato</name>
    <name type="synonym">Lycopersicon pennellii</name>
    <dbReference type="NCBI Taxonomy" id="28526"/>
    <lineage>
        <taxon>Eukaryota</taxon>
        <taxon>Viridiplantae</taxon>
        <taxon>Streptophyta</taxon>
        <taxon>Embryophyta</taxon>
        <taxon>Tracheophyta</taxon>
        <taxon>Spermatophyta</taxon>
        <taxon>Magnoliopsida</taxon>
        <taxon>eudicotyledons</taxon>
        <taxon>Gunneridae</taxon>
        <taxon>Pentapetalae</taxon>
        <taxon>asterids</taxon>
        <taxon>lamiids</taxon>
        <taxon>Solanales</taxon>
        <taxon>Solanaceae</taxon>
        <taxon>Solanoideae</taxon>
        <taxon>Solaneae</taxon>
        <taxon>Solanum</taxon>
        <taxon>Solanum subgen. Lycopersicon</taxon>
    </lineage>
</organism>
<reference evidence="2" key="2">
    <citation type="submission" date="2025-08" db="UniProtKB">
        <authorList>
            <consortium name="RefSeq"/>
        </authorList>
    </citation>
    <scope>IDENTIFICATION</scope>
</reference>
<dbReference type="RefSeq" id="XP_015078314.1">
    <property type="nucleotide sequence ID" value="XM_015222828.1"/>
</dbReference>
<dbReference type="Proteomes" id="UP000694930">
    <property type="component" value="Chromosome 6"/>
</dbReference>
<evidence type="ECO:0000313" key="2">
    <source>
        <dbReference type="RefSeq" id="XP_015078314.1"/>
    </source>
</evidence>
<gene>
    <name evidence="2" type="primary">LOC107022131</name>
</gene>
<protein>
    <submittedName>
        <fullName evidence="2">Uncharacterized protein LOC107022131</fullName>
    </submittedName>
</protein>
<sequence>MPTDRLAKWQILLTEFDFVYVTRTAMKTQALADHMAENPIDDEYKPLKTYFPDEEINSVEEEIPDNDPRMARAYNKKVRPRNFEVGQLVVKRILPHQDEAKGKFAPNWQVPYVVKQVLSKGDLQLTDMEGKATDTIVNADSIKRYYI</sequence>
<dbReference type="PANTHER" id="PTHR48475:SF1">
    <property type="entry name" value="RNASE H TYPE-1 DOMAIN-CONTAINING PROTEIN"/>
    <property type="match status" value="1"/>
</dbReference>
<dbReference type="GeneID" id="107022131"/>
<keyword evidence="1" id="KW-1185">Reference proteome</keyword>
<dbReference type="PANTHER" id="PTHR48475">
    <property type="entry name" value="RIBONUCLEASE H"/>
    <property type="match status" value="1"/>
</dbReference>
<reference evidence="1" key="1">
    <citation type="journal article" date="2014" name="Nat. Genet.">
        <title>The genome of the stress-tolerant wild tomato species Solanum pennellii.</title>
        <authorList>
            <person name="Bolger A."/>
            <person name="Scossa F."/>
            <person name="Bolger M.E."/>
            <person name="Lanz C."/>
            <person name="Maumus F."/>
            <person name="Tohge T."/>
            <person name="Quesneville H."/>
            <person name="Alseekh S."/>
            <person name="Sorensen I."/>
            <person name="Lichtenstein G."/>
            <person name="Fich E.A."/>
            <person name="Conte M."/>
            <person name="Keller H."/>
            <person name="Schneeberger K."/>
            <person name="Schwacke R."/>
            <person name="Ofner I."/>
            <person name="Vrebalov J."/>
            <person name="Xu Y."/>
            <person name="Osorio S."/>
            <person name="Aflitos S.A."/>
            <person name="Schijlen E."/>
            <person name="Jimenez-Gomez J.M."/>
            <person name="Ryngajllo M."/>
            <person name="Kimura S."/>
            <person name="Kumar R."/>
            <person name="Koenig D."/>
            <person name="Headland L.R."/>
            <person name="Maloof J.N."/>
            <person name="Sinha N."/>
            <person name="van Ham R.C."/>
            <person name="Lankhorst R.K."/>
            <person name="Mao L."/>
            <person name="Vogel A."/>
            <person name="Arsova B."/>
            <person name="Panstruga R."/>
            <person name="Fei Z."/>
            <person name="Rose J.K."/>
            <person name="Zamir D."/>
            <person name="Carrari F."/>
            <person name="Giovannoni J.J."/>
            <person name="Weigel D."/>
            <person name="Usadel B."/>
            <person name="Fernie A.R."/>
        </authorList>
    </citation>
    <scope>NUCLEOTIDE SEQUENCE [LARGE SCALE GENOMIC DNA]</scope>
    <source>
        <strain evidence="1">cv. LA0716</strain>
    </source>
</reference>
<name>A0ABM1GZT7_SOLPN</name>
<accession>A0ABM1GZT7</accession>